<evidence type="ECO:0000256" key="2">
    <source>
        <dbReference type="ARBA" id="ARBA00007012"/>
    </source>
</evidence>
<name>Q9MNJ4_HELRO</name>
<sequence length="333" mass="37861">MIISFIRSLTPTMRLSAVIMVISTIMAVSSTNWFCTWIGLEINMLSFIPFLTKSTKQKNMEAMCKYLVIQAFASSIMLFSGFLMYNNYESVNVYCMILSFALMTKMGMFPSYYWFPSVLQCCDWAGAMILSTWQKVAPAMIMVNNVKSDQIELIVFLLFSIMIGGAVGLNQTDAKTILAYSSISHMGWFLLPHMCGMSYQSWYYFMMYVMMVAPIFMLLQVYTYNNPNMSSNILTMPTNMKFSLLLLILSLAGLPPLSGFVPKLMVIYTVSSTLPEVAVLIVIFSCMSLLFYLNLGINILMTKKDMVYCLTMDKIIFTTMVTSLMFTPLLYII</sequence>
<comment type="catalytic activity">
    <reaction evidence="16 17">
        <text>a ubiquinone + NADH + 5 H(+)(in) = a ubiquinol + NAD(+) + 4 H(+)(out)</text>
        <dbReference type="Rhea" id="RHEA:29091"/>
        <dbReference type="Rhea" id="RHEA-COMP:9565"/>
        <dbReference type="Rhea" id="RHEA-COMP:9566"/>
        <dbReference type="ChEBI" id="CHEBI:15378"/>
        <dbReference type="ChEBI" id="CHEBI:16389"/>
        <dbReference type="ChEBI" id="CHEBI:17976"/>
        <dbReference type="ChEBI" id="CHEBI:57540"/>
        <dbReference type="ChEBI" id="CHEBI:57945"/>
        <dbReference type="EC" id="7.1.1.2"/>
    </reaction>
</comment>
<keyword evidence="7 17" id="KW-0812">Transmembrane</keyword>
<evidence type="ECO:0000256" key="8">
    <source>
        <dbReference type="ARBA" id="ARBA00022792"/>
    </source>
</evidence>
<proteinExistence type="inferred from homology"/>
<keyword evidence="10 17" id="KW-0249">Electron transport</keyword>
<feature type="transmembrane region" description="Helical" evidence="17">
    <location>
        <begin position="64"/>
        <end position="85"/>
    </location>
</feature>
<dbReference type="InterPro" id="IPR001750">
    <property type="entry name" value="ND/Mrp_TM"/>
</dbReference>
<geneLocation type="mitochondrion" evidence="19"/>
<keyword evidence="13 17" id="KW-0830">Ubiquinone</keyword>
<reference evidence="19" key="1">
    <citation type="journal article" date="2000" name="Mol. Biol. Evol.">
        <title>Mitochondrial genomes of Galathealinum, Helobdella, and Platynereis: sequence and gene arrangement comparisons indicate that Pogonophora is not a phylum and Annelida and Arthropoda are not sister taxa.</title>
        <authorList>
            <person name="Boore J.L."/>
            <person name="Brown W.M."/>
        </authorList>
    </citation>
    <scope>NUCLEOTIDE SEQUENCE</scope>
</reference>
<feature type="transmembrane region" description="Helical" evidence="17">
    <location>
        <begin position="273"/>
        <end position="295"/>
    </location>
</feature>
<evidence type="ECO:0000256" key="3">
    <source>
        <dbReference type="ARBA" id="ARBA00012944"/>
    </source>
</evidence>
<keyword evidence="8 17" id="KW-0999">Mitochondrion inner membrane</keyword>
<feature type="transmembrane region" description="Helical" evidence="17">
    <location>
        <begin position="202"/>
        <end position="222"/>
    </location>
</feature>
<feature type="transmembrane region" description="Helical" evidence="17">
    <location>
        <begin position="315"/>
        <end position="332"/>
    </location>
</feature>
<evidence type="ECO:0000256" key="1">
    <source>
        <dbReference type="ARBA" id="ARBA00004448"/>
    </source>
</evidence>
<evidence type="ECO:0000256" key="7">
    <source>
        <dbReference type="ARBA" id="ARBA00022692"/>
    </source>
</evidence>
<keyword evidence="6 17" id="KW-0679">Respiratory chain</keyword>
<feature type="transmembrane region" description="Helical" evidence="17">
    <location>
        <begin position="151"/>
        <end position="171"/>
    </location>
</feature>
<keyword evidence="14 17" id="KW-0496">Mitochondrion</keyword>
<evidence type="ECO:0000256" key="16">
    <source>
        <dbReference type="ARBA" id="ARBA00049551"/>
    </source>
</evidence>
<evidence type="ECO:0000256" key="9">
    <source>
        <dbReference type="ARBA" id="ARBA00022967"/>
    </source>
</evidence>
<dbReference type="PRINTS" id="PR01436">
    <property type="entry name" value="NADHDHGNASE2"/>
</dbReference>
<evidence type="ECO:0000256" key="5">
    <source>
        <dbReference type="ARBA" id="ARBA00022448"/>
    </source>
</evidence>
<organism evidence="19">
    <name type="scientific">Helobdella robusta</name>
    <name type="common">Californian leech</name>
    <dbReference type="NCBI Taxonomy" id="6412"/>
    <lineage>
        <taxon>Eukaryota</taxon>
        <taxon>Metazoa</taxon>
        <taxon>Spiralia</taxon>
        <taxon>Lophotrochozoa</taxon>
        <taxon>Annelida</taxon>
        <taxon>Clitellata</taxon>
        <taxon>Hirudinea</taxon>
        <taxon>Rhynchobdellida</taxon>
        <taxon>Glossiphoniidae</taxon>
        <taxon>Helobdella</taxon>
    </lineage>
</organism>
<feature type="transmembrane region" description="Helical" evidence="17">
    <location>
        <begin position="91"/>
        <end position="115"/>
    </location>
</feature>
<keyword evidence="9 17" id="KW-1278">Translocase</keyword>
<dbReference type="Pfam" id="PF00361">
    <property type="entry name" value="Proton_antipo_M"/>
    <property type="match status" value="1"/>
</dbReference>
<gene>
    <name evidence="19" type="primary">nad2</name>
</gene>
<protein>
    <recommendedName>
        <fullName evidence="4 17">NADH-ubiquinone oxidoreductase chain 2</fullName>
        <ecNumber evidence="3 17">7.1.1.2</ecNumber>
    </recommendedName>
</protein>
<evidence type="ECO:0000256" key="13">
    <source>
        <dbReference type="ARBA" id="ARBA00023075"/>
    </source>
</evidence>
<dbReference type="GO" id="GO:0005743">
    <property type="term" value="C:mitochondrial inner membrane"/>
    <property type="evidence" value="ECO:0007669"/>
    <property type="project" value="UniProtKB-SubCell"/>
</dbReference>
<comment type="function">
    <text evidence="17">Core subunit of the mitochondrial membrane respiratory chain NADH dehydrogenase (Complex I) which catalyzes electron transfer from NADH through the respiratory chain, using ubiquinone as an electron acceptor. Essential for the catalytic activity and assembly of complex I.</text>
</comment>
<accession>Q9MNJ4</accession>
<dbReference type="InterPro" id="IPR050175">
    <property type="entry name" value="Complex_I_Subunit_2"/>
</dbReference>
<keyword evidence="12 17" id="KW-0520">NAD</keyword>
<evidence type="ECO:0000256" key="10">
    <source>
        <dbReference type="ARBA" id="ARBA00022982"/>
    </source>
</evidence>
<feature type="transmembrane region" description="Helical" evidence="17">
    <location>
        <begin position="242"/>
        <end position="261"/>
    </location>
</feature>
<dbReference type="PANTHER" id="PTHR46552:SF1">
    <property type="entry name" value="NADH-UBIQUINONE OXIDOREDUCTASE CHAIN 2"/>
    <property type="match status" value="1"/>
</dbReference>
<keyword evidence="5" id="KW-0813">Transport</keyword>
<dbReference type="GO" id="GO:0006120">
    <property type="term" value="P:mitochondrial electron transport, NADH to ubiquinone"/>
    <property type="evidence" value="ECO:0007669"/>
    <property type="project" value="InterPro"/>
</dbReference>
<evidence type="ECO:0000256" key="4">
    <source>
        <dbReference type="ARBA" id="ARBA00021008"/>
    </source>
</evidence>
<evidence type="ECO:0000259" key="18">
    <source>
        <dbReference type="Pfam" id="PF00361"/>
    </source>
</evidence>
<comment type="subcellular location">
    <subcellularLocation>
        <location evidence="1 17">Mitochondrion inner membrane</location>
        <topology evidence="1 17">Multi-pass membrane protein</topology>
    </subcellularLocation>
</comment>
<dbReference type="PANTHER" id="PTHR46552">
    <property type="entry name" value="NADH-UBIQUINONE OXIDOREDUCTASE CHAIN 2"/>
    <property type="match status" value="1"/>
</dbReference>
<evidence type="ECO:0000313" key="19">
    <source>
        <dbReference type="EMBL" id="AAF31685.1"/>
    </source>
</evidence>
<feature type="domain" description="NADH:quinone oxidoreductase/Mrp antiporter transmembrane" evidence="18">
    <location>
        <begin position="30"/>
        <end position="287"/>
    </location>
</feature>
<keyword evidence="15 17" id="KW-0472">Membrane</keyword>
<feature type="transmembrane region" description="Helical" evidence="17">
    <location>
        <begin position="12"/>
        <end position="28"/>
    </location>
</feature>
<comment type="similarity">
    <text evidence="2 17">Belongs to the complex I subunit 2 family.</text>
</comment>
<evidence type="ECO:0000256" key="6">
    <source>
        <dbReference type="ARBA" id="ARBA00022660"/>
    </source>
</evidence>
<evidence type="ECO:0000256" key="11">
    <source>
        <dbReference type="ARBA" id="ARBA00022989"/>
    </source>
</evidence>
<dbReference type="EC" id="7.1.1.2" evidence="3 17"/>
<evidence type="ECO:0000256" key="15">
    <source>
        <dbReference type="ARBA" id="ARBA00023136"/>
    </source>
</evidence>
<dbReference type="AlphaFoldDB" id="Q9MNJ4"/>
<evidence type="ECO:0000256" key="17">
    <source>
        <dbReference type="RuleBase" id="RU003403"/>
    </source>
</evidence>
<dbReference type="EMBL" id="AF178680">
    <property type="protein sequence ID" value="AAF31685.1"/>
    <property type="molecule type" value="Genomic_DNA"/>
</dbReference>
<evidence type="ECO:0000256" key="12">
    <source>
        <dbReference type="ARBA" id="ARBA00023027"/>
    </source>
</evidence>
<dbReference type="GO" id="GO:0008137">
    <property type="term" value="F:NADH dehydrogenase (ubiquinone) activity"/>
    <property type="evidence" value="ECO:0007669"/>
    <property type="project" value="UniProtKB-EC"/>
</dbReference>
<evidence type="ECO:0000256" key="14">
    <source>
        <dbReference type="ARBA" id="ARBA00023128"/>
    </source>
</evidence>
<keyword evidence="11 17" id="KW-1133">Transmembrane helix</keyword>
<dbReference type="InterPro" id="IPR003917">
    <property type="entry name" value="NADH_UbQ_OxRdtase_chain2"/>
</dbReference>